<dbReference type="PROSITE" id="PS51462">
    <property type="entry name" value="NUDIX"/>
    <property type="match status" value="1"/>
</dbReference>
<comment type="caution">
    <text evidence="3">The sequence shown here is derived from an EMBL/GenBank/DDBJ whole genome shotgun (WGS) entry which is preliminary data.</text>
</comment>
<evidence type="ECO:0000313" key="3">
    <source>
        <dbReference type="EMBL" id="KAJ2799403.1"/>
    </source>
</evidence>
<feature type="domain" description="Nudix hydrolase" evidence="2">
    <location>
        <begin position="4"/>
        <end position="158"/>
    </location>
</feature>
<evidence type="ECO:0000313" key="4">
    <source>
        <dbReference type="Proteomes" id="UP001140094"/>
    </source>
</evidence>
<feature type="non-terminal residue" evidence="3">
    <location>
        <position position="1"/>
    </location>
</feature>
<dbReference type="InterPro" id="IPR015797">
    <property type="entry name" value="NUDIX_hydrolase-like_dom_sf"/>
</dbReference>
<dbReference type="Gene3D" id="3.90.79.10">
    <property type="entry name" value="Nucleoside Triphosphate Pyrophosphohydrolase"/>
    <property type="match status" value="1"/>
</dbReference>
<evidence type="ECO:0000259" key="2">
    <source>
        <dbReference type="PROSITE" id="PS51462"/>
    </source>
</evidence>
<dbReference type="Pfam" id="PF00293">
    <property type="entry name" value="NUDIX"/>
    <property type="match status" value="1"/>
</dbReference>
<accession>A0A9W8HTN5</accession>
<dbReference type="AlphaFoldDB" id="A0A9W8HTN5"/>
<dbReference type="SUPFAM" id="SSF55811">
    <property type="entry name" value="Nudix"/>
    <property type="match status" value="1"/>
</dbReference>
<feature type="compositionally biased region" description="Basic and acidic residues" evidence="1">
    <location>
        <begin position="55"/>
        <end position="64"/>
    </location>
</feature>
<evidence type="ECO:0000256" key="1">
    <source>
        <dbReference type="SAM" id="MobiDB-lite"/>
    </source>
</evidence>
<gene>
    <name evidence="3" type="ORF">H4R20_004453</name>
</gene>
<dbReference type="Proteomes" id="UP001140094">
    <property type="component" value="Unassembled WGS sequence"/>
</dbReference>
<proteinExistence type="predicted"/>
<organism evidence="3 4">
    <name type="scientific">Coemansia guatemalensis</name>
    <dbReference type="NCBI Taxonomy" id="2761395"/>
    <lineage>
        <taxon>Eukaryota</taxon>
        <taxon>Fungi</taxon>
        <taxon>Fungi incertae sedis</taxon>
        <taxon>Zoopagomycota</taxon>
        <taxon>Kickxellomycotina</taxon>
        <taxon>Kickxellomycetes</taxon>
        <taxon>Kickxellales</taxon>
        <taxon>Kickxellaceae</taxon>
        <taxon>Coemansia</taxon>
    </lineage>
</organism>
<feature type="region of interest" description="Disordered" evidence="1">
    <location>
        <begin position="45"/>
        <end position="64"/>
    </location>
</feature>
<dbReference type="PANTHER" id="PTHR12992:SF44">
    <property type="entry name" value="NUDIX HYDROLASE DOMAIN-CONTAINING PROTEIN"/>
    <property type="match status" value="1"/>
</dbReference>
<dbReference type="InterPro" id="IPR045121">
    <property type="entry name" value="CoAse"/>
</dbReference>
<protein>
    <recommendedName>
        <fullName evidence="2">Nudix hydrolase domain-containing protein</fullName>
    </recommendedName>
</protein>
<name>A0A9W8HTN5_9FUNG</name>
<dbReference type="GO" id="GO:0010945">
    <property type="term" value="F:coenzyme A diphosphatase activity"/>
    <property type="evidence" value="ECO:0007669"/>
    <property type="project" value="InterPro"/>
</dbReference>
<sequence>YAQDNSAAALVQALDEFLSSPGFKNARAQMLFILRAKYPGDPWSGQIGFPGGKQDATDKSDQETAERETMEELGLDLRDADSFVRMGLLDDAQAYLLFKGVKMAISPQVYLQISEHTPGLDLSDEVASAHWVDFGQILQRIDCPVQPFANGYLPIPANITARMFPTYAGMKPLWFRILSKVLGKLYYTVLPLGFTQENSTMHTAIQFDSDTEAEETTVVGSLEYEGCQFASNSELYLWGVSLEMLSYLVDLALPVAPSDLVVRRYYSLGSPWPQMDPLIWADVNFVTNIVHRFLWSPYRRKPWHIKTKREQSGSDVGSRRICGSDSFFISYFRILSVVFPISCLTKLALLYLSSKALHNLIVSRWF</sequence>
<dbReference type="PANTHER" id="PTHR12992">
    <property type="entry name" value="NUDIX HYDROLASE"/>
    <property type="match status" value="1"/>
</dbReference>
<keyword evidence="4" id="KW-1185">Reference proteome</keyword>
<reference evidence="3" key="1">
    <citation type="submission" date="2022-07" db="EMBL/GenBank/DDBJ databases">
        <title>Phylogenomic reconstructions and comparative analyses of Kickxellomycotina fungi.</title>
        <authorList>
            <person name="Reynolds N.K."/>
            <person name="Stajich J.E."/>
            <person name="Barry K."/>
            <person name="Grigoriev I.V."/>
            <person name="Crous P."/>
            <person name="Smith M.E."/>
        </authorList>
    </citation>
    <scope>NUCLEOTIDE SEQUENCE</scope>
    <source>
        <strain evidence="3">NRRL 1565</strain>
    </source>
</reference>
<dbReference type="EMBL" id="JANBUO010001184">
    <property type="protein sequence ID" value="KAJ2799403.1"/>
    <property type="molecule type" value="Genomic_DNA"/>
</dbReference>
<dbReference type="CDD" id="cd03426">
    <property type="entry name" value="NUDIX_CoAse_Nudt7"/>
    <property type="match status" value="1"/>
</dbReference>
<dbReference type="OrthoDB" id="77989at2759"/>
<dbReference type="InterPro" id="IPR000086">
    <property type="entry name" value="NUDIX_hydrolase_dom"/>
</dbReference>